<protein>
    <recommendedName>
        <fullName evidence="4">DYW domain-containing protein</fullName>
    </recommendedName>
</protein>
<dbReference type="FunFam" id="1.25.40.10:FF:000427">
    <property type="entry name" value="Pentatricopeptide repeat-containing protein chloroplastic"/>
    <property type="match status" value="1"/>
</dbReference>
<dbReference type="FunFam" id="1.25.40.10:FF:000348">
    <property type="entry name" value="Pentatricopeptide repeat-containing protein chloroplastic"/>
    <property type="match status" value="1"/>
</dbReference>
<dbReference type="Gene3D" id="1.25.40.10">
    <property type="entry name" value="Tetratricopeptide repeat domain"/>
    <property type="match status" value="4"/>
</dbReference>
<dbReference type="GO" id="GO:0003723">
    <property type="term" value="F:RNA binding"/>
    <property type="evidence" value="ECO:0007669"/>
    <property type="project" value="InterPro"/>
</dbReference>
<dbReference type="FunFam" id="1.25.40.10:FF:000325">
    <property type="entry name" value="Pentatricopeptide repeat-containing protein At4g14820"/>
    <property type="match status" value="1"/>
</dbReference>
<dbReference type="Pfam" id="PF01535">
    <property type="entry name" value="PPR"/>
    <property type="match status" value="1"/>
</dbReference>
<dbReference type="InterPro" id="IPR011990">
    <property type="entry name" value="TPR-like_helical_dom_sf"/>
</dbReference>
<keyword evidence="2" id="KW-0677">Repeat</keyword>
<dbReference type="AlphaFoldDB" id="A0A9R1UJZ0"/>
<dbReference type="SUPFAM" id="SSF48452">
    <property type="entry name" value="TPR-like"/>
    <property type="match status" value="1"/>
</dbReference>
<evidence type="ECO:0000256" key="2">
    <source>
        <dbReference type="ARBA" id="ARBA00022737"/>
    </source>
</evidence>
<feature type="domain" description="DYW" evidence="4">
    <location>
        <begin position="633"/>
        <end position="725"/>
    </location>
</feature>
<reference evidence="5 6" key="1">
    <citation type="journal article" date="2017" name="Nat. Commun.">
        <title>Genome assembly with in vitro proximity ligation data and whole-genome triplication in lettuce.</title>
        <authorList>
            <person name="Reyes-Chin-Wo S."/>
            <person name="Wang Z."/>
            <person name="Yang X."/>
            <person name="Kozik A."/>
            <person name="Arikit S."/>
            <person name="Song C."/>
            <person name="Xia L."/>
            <person name="Froenicke L."/>
            <person name="Lavelle D.O."/>
            <person name="Truco M.J."/>
            <person name="Xia R."/>
            <person name="Zhu S."/>
            <person name="Xu C."/>
            <person name="Xu H."/>
            <person name="Xu X."/>
            <person name="Cox K."/>
            <person name="Korf I."/>
            <person name="Meyers B.C."/>
            <person name="Michelmore R.W."/>
        </authorList>
    </citation>
    <scope>NUCLEOTIDE SEQUENCE [LARGE SCALE GENOMIC DNA]</scope>
    <source>
        <strain evidence="6">cv. Salinas</strain>
        <tissue evidence="5">Seedlings</tissue>
    </source>
</reference>
<feature type="repeat" description="PPR" evidence="3">
    <location>
        <begin position="185"/>
        <end position="219"/>
    </location>
</feature>
<dbReference type="PROSITE" id="PS51375">
    <property type="entry name" value="PPR"/>
    <property type="match status" value="4"/>
</dbReference>
<dbReference type="Gramene" id="rna-gnl|WGS:NBSK|LSAT_9X80040_mrna">
    <property type="protein sequence ID" value="cds-PLY93104.1"/>
    <property type="gene ID" value="gene-LSAT_9X80040"/>
</dbReference>
<name>A0A9R1UJZ0_LACSA</name>
<comment type="similarity">
    <text evidence="1">Belongs to the PPR family. PCMP-H subfamily.</text>
</comment>
<dbReference type="Pfam" id="PF14432">
    <property type="entry name" value="DYW_deaminase"/>
    <property type="match status" value="1"/>
</dbReference>
<dbReference type="InterPro" id="IPR046848">
    <property type="entry name" value="E_motif"/>
</dbReference>
<evidence type="ECO:0000259" key="4">
    <source>
        <dbReference type="Pfam" id="PF14432"/>
    </source>
</evidence>
<dbReference type="Proteomes" id="UP000235145">
    <property type="component" value="Unassembled WGS sequence"/>
</dbReference>
<dbReference type="GO" id="GO:0008270">
    <property type="term" value="F:zinc ion binding"/>
    <property type="evidence" value="ECO:0007669"/>
    <property type="project" value="InterPro"/>
</dbReference>
<dbReference type="GO" id="GO:0009451">
    <property type="term" value="P:RNA modification"/>
    <property type="evidence" value="ECO:0007669"/>
    <property type="project" value="InterPro"/>
</dbReference>
<comment type="caution">
    <text evidence="5">The sequence shown here is derived from an EMBL/GenBank/DDBJ whole genome shotgun (WGS) entry which is preliminary data.</text>
</comment>
<evidence type="ECO:0000313" key="6">
    <source>
        <dbReference type="Proteomes" id="UP000235145"/>
    </source>
</evidence>
<dbReference type="InterPro" id="IPR032867">
    <property type="entry name" value="DYW_dom"/>
</dbReference>
<keyword evidence="6" id="KW-1185">Reference proteome</keyword>
<proteinExistence type="inferred from homology"/>
<dbReference type="Pfam" id="PF20431">
    <property type="entry name" value="E_motif"/>
    <property type="match status" value="1"/>
</dbReference>
<sequence>MMNAIAMTSIPQPIVPSTINRNLFNSLSAASSLSHLKQVHAQILRSGLDRSNSLLIKLILSACTLSSPSFDYALSVFHQMHNPEPHLSNKFLRQLSRSSNPEKTLLAYAKMREQGFVIDSFSLPPLLKASTRISALNEGMELQGFATKMDFVSDPYVQTGLVAMYAASRHIEDARLVFDKMSHRDIVAWDMMINGYCASGSYSNVLPLIEEMKRSNIKPDEKIFSTILSACSRAGNLEFGKAFHEFIIENKVVIDYNLHCALIIMYAGCGSMDMAGSLFKELSPKNIVVSTSMITGYSNTGQIEAARQLFDQMPQKDLVCWSAMISGYAEGDQPQEALGLFQQLLNSGLKPDQITMLSVISACAHLGALDHAIEIQSYVDKNQFGEILSVNNALIDMYAKCGALEKARGVFARMHTRNVITWSTMIGAYAVHGEAVKALDLFHQMRLQKVHPNGVTFVALLYACSHGGLVQEGKKMFASMVNEYNITPKREHFGCMVDLFGRANMLREALEVIEEMPMAPNVVIWGSLMAACRIHNEVELGEFAANRVLELDPYHDGAHILLSNIYAKEKRWENVGEMRKVMQNKGILKQRGCSRIELNGKLHEFLTADRNHEDVDEIYGKLDEVVSELEVAGYTPNMCSVLVDLEEEEKKKVILWHSEKLALCYGLVRRKRGDCIRIIKNLRVCEDCHNFMKLASKVYEIEIVVRDRTRFHRYIDGVCSCKDYW</sequence>
<dbReference type="InterPro" id="IPR046960">
    <property type="entry name" value="PPR_At4g14850-like_plant"/>
</dbReference>
<evidence type="ECO:0000256" key="3">
    <source>
        <dbReference type="PROSITE-ProRule" id="PRU00708"/>
    </source>
</evidence>
<dbReference type="OrthoDB" id="185373at2759"/>
<evidence type="ECO:0000256" key="1">
    <source>
        <dbReference type="ARBA" id="ARBA00006643"/>
    </source>
</evidence>
<dbReference type="PANTHER" id="PTHR47926:SF395">
    <property type="entry name" value="TETRATRICOPEPTIDE-LIKE HELICAL DOMAIN, DYW DOMAIN PROTEIN-RELATED"/>
    <property type="match status" value="1"/>
</dbReference>
<evidence type="ECO:0000313" key="5">
    <source>
        <dbReference type="EMBL" id="KAJ0188273.1"/>
    </source>
</evidence>
<dbReference type="InterPro" id="IPR002885">
    <property type="entry name" value="PPR_rpt"/>
</dbReference>
<organism evidence="5 6">
    <name type="scientific">Lactuca sativa</name>
    <name type="common">Garden lettuce</name>
    <dbReference type="NCBI Taxonomy" id="4236"/>
    <lineage>
        <taxon>Eukaryota</taxon>
        <taxon>Viridiplantae</taxon>
        <taxon>Streptophyta</taxon>
        <taxon>Embryophyta</taxon>
        <taxon>Tracheophyta</taxon>
        <taxon>Spermatophyta</taxon>
        <taxon>Magnoliopsida</taxon>
        <taxon>eudicotyledons</taxon>
        <taxon>Gunneridae</taxon>
        <taxon>Pentapetalae</taxon>
        <taxon>asterids</taxon>
        <taxon>campanulids</taxon>
        <taxon>Asterales</taxon>
        <taxon>Asteraceae</taxon>
        <taxon>Cichorioideae</taxon>
        <taxon>Cichorieae</taxon>
        <taxon>Lactucinae</taxon>
        <taxon>Lactuca</taxon>
    </lineage>
</organism>
<feature type="repeat" description="PPR" evidence="3">
    <location>
        <begin position="418"/>
        <end position="452"/>
    </location>
</feature>
<feature type="repeat" description="PPR" evidence="3">
    <location>
        <begin position="317"/>
        <end position="351"/>
    </location>
</feature>
<accession>A0A9R1UJZ0</accession>
<dbReference type="NCBIfam" id="TIGR00756">
    <property type="entry name" value="PPR"/>
    <property type="match status" value="4"/>
</dbReference>
<dbReference type="PANTHER" id="PTHR47926">
    <property type="entry name" value="PENTATRICOPEPTIDE REPEAT-CONTAINING PROTEIN"/>
    <property type="match status" value="1"/>
</dbReference>
<feature type="repeat" description="PPR" evidence="3">
    <location>
        <begin position="286"/>
        <end position="316"/>
    </location>
</feature>
<gene>
    <name evidence="5" type="ORF">LSAT_V11C900488700</name>
</gene>
<dbReference type="EMBL" id="NBSK02000009">
    <property type="protein sequence ID" value="KAJ0188273.1"/>
    <property type="molecule type" value="Genomic_DNA"/>
</dbReference>
<dbReference type="Pfam" id="PF13041">
    <property type="entry name" value="PPR_2"/>
    <property type="match status" value="3"/>
</dbReference>